<feature type="region of interest" description="Disordered" evidence="1">
    <location>
        <begin position="354"/>
        <end position="383"/>
    </location>
</feature>
<accession>A0A1I8FBU1</accession>
<feature type="region of interest" description="Disordered" evidence="1">
    <location>
        <begin position="559"/>
        <end position="621"/>
    </location>
</feature>
<keyword evidence="2" id="KW-1185">Reference proteome</keyword>
<feature type="compositionally biased region" description="Polar residues" evidence="1">
    <location>
        <begin position="563"/>
        <end position="574"/>
    </location>
</feature>
<feature type="region of interest" description="Disordered" evidence="1">
    <location>
        <begin position="508"/>
        <end position="547"/>
    </location>
</feature>
<evidence type="ECO:0000313" key="3">
    <source>
        <dbReference type="WBParaSite" id="maker-unitig_28565-snap-gene-0.2-mRNA-1"/>
    </source>
</evidence>
<feature type="region of interest" description="Disordered" evidence="1">
    <location>
        <begin position="644"/>
        <end position="716"/>
    </location>
</feature>
<evidence type="ECO:0000313" key="2">
    <source>
        <dbReference type="Proteomes" id="UP000095280"/>
    </source>
</evidence>
<dbReference type="WBParaSite" id="maker-unitig_28565-snap-gene-0.2-mRNA-1">
    <property type="protein sequence ID" value="maker-unitig_28565-snap-gene-0.2-mRNA-1"/>
    <property type="gene ID" value="maker-unitig_28565-snap-gene-0.2"/>
</dbReference>
<dbReference type="Proteomes" id="UP000095280">
    <property type="component" value="Unplaced"/>
</dbReference>
<feature type="compositionally biased region" description="Polar residues" evidence="1">
    <location>
        <begin position="530"/>
        <end position="542"/>
    </location>
</feature>
<name>A0A1I8FBU1_9PLAT</name>
<feature type="region of interest" description="Disordered" evidence="1">
    <location>
        <begin position="470"/>
        <end position="495"/>
    </location>
</feature>
<feature type="region of interest" description="Disordered" evidence="1">
    <location>
        <begin position="235"/>
        <end position="266"/>
    </location>
</feature>
<dbReference type="AlphaFoldDB" id="A0A1I8FBU1"/>
<feature type="region of interest" description="Disordered" evidence="1">
    <location>
        <begin position="758"/>
        <end position="810"/>
    </location>
</feature>
<feature type="compositionally biased region" description="Basic residues" evidence="1">
    <location>
        <begin position="481"/>
        <end position="495"/>
    </location>
</feature>
<protein>
    <submittedName>
        <fullName evidence="3">Fibronectin type-III domain-containing protein</fullName>
    </submittedName>
</protein>
<proteinExistence type="predicted"/>
<feature type="compositionally biased region" description="Basic and acidic residues" evidence="1">
    <location>
        <begin position="651"/>
        <end position="663"/>
    </location>
</feature>
<organism evidence="2 3">
    <name type="scientific">Macrostomum lignano</name>
    <dbReference type="NCBI Taxonomy" id="282301"/>
    <lineage>
        <taxon>Eukaryota</taxon>
        <taxon>Metazoa</taxon>
        <taxon>Spiralia</taxon>
        <taxon>Lophotrochozoa</taxon>
        <taxon>Platyhelminthes</taxon>
        <taxon>Rhabditophora</taxon>
        <taxon>Macrostomorpha</taxon>
        <taxon>Macrostomida</taxon>
        <taxon>Macrostomidae</taxon>
        <taxon>Macrostomum</taxon>
    </lineage>
</organism>
<evidence type="ECO:0000256" key="1">
    <source>
        <dbReference type="SAM" id="MobiDB-lite"/>
    </source>
</evidence>
<feature type="compositionally biased region" description="Low complexity" evidence="1">
    <location>
        <begin position="670"/>
        <end position="688"/>
    </location>
</feature>
<reference evidence="3" key="1">
    <citation type="submission" date="2016-11" db="UniProtKB">
        <authorList>
            <consortium name="WormBaseParasite"/>
        </authorList>
    </citation>
    <scope>IDENTIFICATION</scope>
</reference>
<sequence>TTGSPSVPLNVKATVMGRPYSGGQLDQTGTSACRSRTAAGRAFTKVELAEDATSIPDRPRLSLTRKRAPIQHDGASTAAVPAAPVHRLTAGQDRCHPGLTCRANFSMVATFVTRLRPPGTPPLRAAGGPHQGPVGSVLLTWRPPLLGAERRADWLQQCTTLLTAGQFNQPATPRLRRLKLLSTGLQAVQSVCVQVPHENQAVRRGPSHQLDSIYDGRMQTVCLCRSGEAAGAPEEAAAAARRQADGGQGGASLIGQEAGSQSAHPARRELAAALLISTGGGQHQLQHQPTDARPLPPSENCLELHGILPQAGRGADGACGRVRAGARCTAAPPGRAAPRPRKAGRGFMGEPLLLDHNGGASPNPRRDTLGSISSSGPLPRRGAPPRCCVAAIGPYRTRLALAALASPPRVDAPQLQLGQAVQPALESQLFYWFAIQATSVYIGGGGAASSSCTDAHAGVARAKSRSVNVTPDILNPPVARPSRRPARRQRRQRRRRVAAAVASAARITEARAGGWRRRRSTFDNHRASSCVRSQAMHSSATSVRRAPPAQVQLAQLPHPVGQARSTASSVSLEQPFSGRAAEGRAEQRPAMAAPRSVDLPSSWAGRGLSSPAGTVGQAGQASTLQFQPPEAAEPAASARTLWSVEGPAQSDTERLARLPDSRRQSRPRSARPSAVAAESASAAARPAAAPNPPESVHRGRESMTGQGPEIRTGNRPAWADAAGARWAVRWTSGSAARWPNRVIEPSSRLTLVLLAAGEESVDPTPTSRRLSRRPRAGRDAAAAAGGGGAEAQAVEGVPPGRTDAAEAGGS</sequence>